<evidence type="ECO:0000259" key="1">
    <source>
        <dbReference type="Pfam" id="PF00561"/>
    </source>
</evidence>
<dbReference type="InterPro" id="IPR050266">
    <property type="entry name" value="AB_hydrolase_sf"/>
</dbReference>
<evidence type="ECO:0000313" key="2">
    <source>
        <dbReference type="EMBL" id="KAK4075225.1"/>
    </source>
</evidence>
<protein>
    <recommendedName>
        <fullName evidence="1">AB hydrolase-1 domain-containing protein</fullName>
    </recommendedName>
</protein>
<feature type="domain" description="AB hydrolase-1" evidence="1">
    <location>
        <begin position="113"/>
        <end position="355"/>
    </location>
</feature>
<dbReference type="Proteomes" id="UP001287286">
    <property type="component" value="Unassembled WGS sequence"/>
</dbReference>
<proteinExistence type="predicted"/>
<keyword evidence="3" id="KW-1185">Reference proteome</keyword>
<comment type="caution">
    <text evidence="2">The sequence shown here is derived from an EMBL/GenBank/DDBJ whole genome shotgun (WGS) entry which is preliminary data.</text>
</comment>
<name>A0ABR0BG48_PURLI</name>
<dbReference type="InterPro" id="IPR000639">
    <property type="entry name" value="Epox_hydrolase-like"/>
</dbReference>
<dbReference type="PRINTS" id="PR00412">
    <property type="entry name" value="EPOXHYDRLASE"/>
</dbReference>
<gene>
    <name evidence="2" type="ORF">Purlil1_12736</name>
</gene>
<dbReference type="PANTHER" id="PTHR43798:SF33">
    <property type="entry name" value="HYDROLASE, PUTATIVE (AFU_ORTHOLOGUE AFUA_2G14860)-RELATED"/>
    <property type="match status" value="1"/>
</dbReference>
<dbReference type="Gene3D" id="3.40.50.1820">
    <property type="entry name" value="alpha/beta hydrolase"/>
    <property type="match status" value="1"/>
</dbReference>
<dbReference type="Pfam" id="PF00561">
    <property type="entry name" value="Abhydrolase_1"/>
    <property type="match status" value="1"/>
</dbReference>
<dbReference type="InterPro" id="IPR029058">
    <property type="entry name" value="AB_hydrolase_fold"/>
</dbReference>
<accession>A0ABR0BG48</accession>
<evidence type="ECO:0000313" key="3">
    <source>
        <dbReference type="Proteomes" id="UP001287286"/>
    </source>
</evidence>
<dbReference type="InterPro" id="IPR000073">
    <property type="entry name" value="AB_hydrolase_1"/>
</dbReference>
<reference evidence="2 3" key="1">
    <citation type="journal article" date="2024" name="Microbiol. Resour. Announc.">
        <title>Genome annotations for the ascomycete fungi Trichoderma harzianum, Trichoderma aggressivum, and Purpureocillium lilacinum.</title>
        <authorList>
            <person name="Beijen E.P.W."/>
            <person name="Ohm R.A."/>
        </authorList>
    </citation>
    <scope>NUCLEOTIDE SEQUENCE [LARGE SCALE GENOMIC DNA]</scope>
    <source>
        <strain evidence="2 3">CBS 150709</strain>
    </source>
</reference>
<organism evidence="2 3">
    <name type="scientific">Purpureocillium lilacinum</name>
    <name type="common">Paecilomyces lilacinus</name>
    <dbReference type="NCBI Taxonomy" id="33203"/>
    <lineage>
        <taxon>Eukaryota</taxon>
        <taxon>Fungi</taxon>
        <taxon>Dikarya</taxon>
        <taxon>Ascomycota</taxon>
        <taxon>Pezizomycotina</taxon>
        <taxon>Sordariomycetes</taxon>
        <taxon>Hypocreomycetidae</taxon>
        <taxon>Hypocreales</taxon>
        <taxon>Ophiocordycipitaceae</taxon>
        <taxon>Purpureocillium</taxon>
    </lineage>
</organism>
<sequence length="369" mass="40583">MFQYPSEPALLASPGLYCQATYEAQLMILTRRRRTVPKLLSSLGRPAPQCGLGARDQRPESGDICQPTAAAFEAMAGEAHTIPTAKDWIAECETFTSRRKHRLAYRRRGHGSTVLLLHGFPTWSYDYAAVATDLARDHDVVTLDFLGYGASDKPNPYTYSVAESADSVEDLLAHLSLSSMDLVIHDFGGIVGQELVDRQLKGSLPFSISGLTVLNCGIVYSAYRPTLVQRLLNMPMVGRFVAGRITAAKVRAGLNGVRGKKRLSDDEFAELWHGISLQEGHKLAHLHIRYNTERVTHHRRWEAALGAWNGPIQLVWGLSDPVSGKNVLELARENLPSASVVELEGVGHFPQVEAPNAVARVIREAVKNS</sequence>
<dbReference type="EMBL" id="JAWRVI010000127">
    <property type="protein sequence ID" value="KAK4075225.1"/>
    <property type="molecule type" value="Genomic_DNA"/>
</dbReference>
<dbReference type="PANTHER" id="PTHR43798">
    <property type="entry name" value="MONOACYLGLYCEROL LIPASE"/>
    <property type="match status" value="1"/>
</dbReference>
<dbReference type="SUPFAM" id="SSF53474">
    <property type="entry name" value="alpha/beta-Hydrolases"/>
    <property type="match status" value="1"/>
</dbReference>